<protein>
    <submittedName>
        <fullName evidence="2">Uncharacterized protein</fullName>
    </submittedName>
</protein>
<feature type="coiled-coil region" evidence="1">
    <location>
        <begin position="414"/>
        <end position="461"/>
    </location>
</feature>
<gene>
    <name evidence="2" type="ORF">IV203_036885</name>
</gene>
<dbReference type="AlphaFoldDB" id="A0A9K3PYF9"/>
<dbReference type="Proteomes" id="UP000693970">
    <property type="component" value="Unassembled WGS sequence"/>
</dbReference>
<sequence length="464" mass="53089">MRRYVGNCRWELNAKTLSSLAVVILVLQQLLSTVRLDSTFFSSSEDVSVNKNDTLKQSIRLIHVINAYSVGPKGNSGSKEGTCFHPFDQWSAIESIKRAKRYAPPQLEVDFVCAMFEEDRQALPDLPCRVVPLNRSTASEYQFLNTPTKPAKVLPFLQDILDAAMQQKDGQQDDEGSNVYLMLTNSDIAVTKYFYQKIWPHLTFREAFSVNRLSIPTAGINESVMFTHGGGDELLSYVDTILDKGQIHTGYDCFIMHSSVLQRFHLGEMFAGHPPWGTAMHMTLRIMSRNYTNISSNVNGTFHFGNDRSNWLPKGANRNQETFPEIEKQLDRIGECPVQRFGDHPYTSLNTINCGKWFRYNRFYDNHTIPNFVKHGYEKMYLQNYPNVLRYSSPNGFGKPLLLTKSTTQKIAHRAKVEAKKKEQKAEIRAKMNAALQSRREKAALNKIQKVIDRNRELELESPQ</sequence>
<evidence type="ECO:0000313" key="3">
    <source>
        <dbReference type="Proteomes" id="UP000693970"/>
    </source>
</evidence>
<reference evidence="2" key="2">
    <citation type="submission" date="2021-04" db="EMBL/GenBank/DDBJ databases">
        <authorList>
            <person name="Podell S."/>
        </authorList>
    </citation>
    <scope>NUCLEOTIDE SEQUENCE</scope>
    <source>
        <strain evidence="2">Hildebrandi</strain>
    </source>
</reference>
<evidence type="ECO:0000256" key="1">
    <source>
        <dbReference type="SAM" id="Coils"/>
    </source>
</evidence>
<comment type="caution">
    <text evidence="2">The sequence shown here is derived from an EMBL/GenBank/DDBJ whole genome shotgun (WGS) entry which is preliminary data.</text>
</comment>
<reference evidence="2" key="1">
    <citation type="journal article" date="2021" name="Sci. Rep.">
        <title>Diploid genomic architecture of Nitzschia inconspicua, an elite biomass production diatom.</title>
        <authorList>
            <person name="Oliver A."/>
            <person name="Podell S."/>
            <person name="Pinowska A."/>
            <person name="Traller J.C."/>
            <person name="Smith S.R."/>
            <person name="McClure R."/>
            <person name="Beliaev A."/>
            <person name="Bohutskyi P."/>
            <person name="Hill E.A."/>
            <person name="Rabines A."/>
            <person name="Zheng H."/>
            <person name="Allen L.Z."/>
            <person name="Kuo A."/>
            <person name="Grigoriev I.V."/>
            <person name="Allen A.E."/>
            <person name="Hazlebeck D."/>
            <person name="Allen E.E."/>
        </authorList>
    </citation>
    <scope>NUCLEOTIDE SEQUENCE</scope>
    <source>
        <strain evidence="2">Hildebrandi</strain>
    </source>
</reference>
<dbReference type="OrthoDB" id="10640773at2759"/>
<proteinExistence type="predicted"/>
<dbReference type="EMBL" id="JAGRRH010000013">
    <property type="protein sequence ID" value="KAG7361784.1"/>
    <property type="molecule type" value="Genomic_DNA"/>
</dbReference>
<keyword evidence="1" id="KW-0175">Coiled coil</keyword>
<accession>A0A9K3PYF9</accession>
<organism evidence="2 3">
    <name type="scientific">Nitzschia inconspicua</name>
    <dbReference type="NCBI Taxonomy" id="303405"/>
    <lineage>
        <taxon>Eukaryota</taxon>
        <taxon>Sar</taxon>
        <taxon>Stramenopiles</taxon>
        <taxon>Ochrophyta</taxon>
        <taxon>Bacillariophyta</taxon>
        <taxon>Bacillariophyceae</taxon>
        <taxon>Bacillariophycidae</taxon>
        <taxon>Bacillariales</taxon>
        <taxon>Bacillariaceae</taxon>
        <taxon>Nitzschia</taxon>
    </lineage>
</organism>
<evidence type="ECO:0000313" key="2">
    <source>
        <dbReference type="EMBL" id="KAG7361784.1"/>
    </source>
</evidence>
<keyword evidence="3" id="KW-1185">Reference proteome</keyword>
<name>A0A9K3PYF9_9STRA</name>